<dbReference type="EMBL" id="JAPQKQ010000007">
    <property type="protein sequence ID" value="KAJ5187046.1"/>
    <property type="molecule type" value="Genomic_DNA"/>
</dbReference>
<dbReference type="OrthoDB" id="3550824at2759"/>
<evidence type="ECO:0000313" key="2">
    <source>
        <dbReference type="EMBL" id="KAJ5187046.1"/>
    </source>
</evidence>
<protein>
    <submittedName>
        <fullName evidence="2">Uncharacterized protein</fullName>
    </submittedName>
</protein>
<keyword evidence="1" id="KW-1133">Transmembrane helix</keyword>
<evidence type="ECO:0000313" key="3">
    <source>
        <dbReference type="Proteomes" id="UP001150942"/>
    </source>
</evidence>
<feature type="transmembrane region" description="Helical" evidence="1">
    <location>
        <begin position="21"/>
        <end position="40"/>
    </location>
</feature>
<proteinExistence type="predicted"/>
<keyword evidence="1" id="KW-0812">Transmembrane</keyword>
<organism evidence="2 3">
    <name type="scientific">Penicillium cf. viridicatum</name>
    <dbReference type="NCBI Taxonomy" id="2972119"/>
    <lineage>
        <taxon>Eukaryota</taxon>
        <taxon>Fungi</taxon>
        <taxon>Dikarya</taxon>
        <taxon>Ascomycota</taxon>
        <taxon>Pezizomycotina</taxon>
        <taxon>Eurotiomycetes</taxon>
        <taxon>Eurotiomycetidae</taxon>
        <taxon>Eurotiales</taxon>
        <taxon>Aspergillaceae</taxon>
        <taxon>Penicillium</taxon>
    </lineage>
</organism>
<gene>
    <name evidence="2" type="ORF">N7449_010040</name>
</gene>
<dbReference type="AlphaFoldDB" id="A0A9W9M2C3"/>
<reference evidence="2" key="1">
    <citation type="submission" date="2022-11" db="EMBL/GenBank/DDBJ databases">
        <authorList>
            <person name="Petersen C."/>
        </authorList>
    </citation>
    <scope>NUCLEOTIDE SEQUENCE</scope>
    <source>
        <strain evidence="2">IBT 20477</strain>
    </source>
</reference>
<dbReference type="Proteomes" id="UP001150942">
    <property type="component" value="Unassembled WGS sequence"/>
</dbReference>
<feature type="transmembrane region" description="Helical" evidence="1">
    <location>
        <begin position="98"/>
        <end position="119"/>
    </location>
</feature>
<feature type="transmembrane region" description="Helical" evidence="1">
    <location>
        <begin position="60"/>
        <end position="86"/>
    </location>
</feature>
<keyword evidence="1" id="KW-0472">Membrane</keyword>
<comment type="caution">
    <text evidence="2">The sequence shown here is derived from an EMBL/GenBank/DDBJ whole genome shotgun (WGS) entry which is preliminary data.</text>
</comment>
<name>A0A9W9M2C3_9EURO</name>
<feature type="transmembrane region" description="Helical" evidence="1">
    <location>
        <begin position="125"/>
        <end position="149"/>
    </location>
</feature>
<evidence type="ECO:0000256" key="1">
    <source>
        <dbReference type="SAM" id="Phobius"/>
    </source>
</evidence>
<reference evidence="2" key="2">
    <citation type="journal article" date="2023" name="IMA Fungus">
        <title>Comparative genomic study of the Penicillium genus elucidates a diverse pangenome and 15 lateral gene transfer events.</title>
        <authorList>
            <person name="Petersen C."/>
            <person name="Sorensen T."/>
            <person name="Nielsen M.R."/>
            <person name="Sondergaard T.E."/>
            <person name="Sorensen J.L."/>
            <person name="Fitzpatrick D.A."/>
            <person name="Frisvad J.C."/>
            <person name="Nielsen K.L."/>
        </authorList>
    </citation>
    <scope>NUCLEOTIDE SEQUENCE</scope>
    <source>
        <strain evidence="2">IBT 20477</strain>
    </source>
</reference>
<keyword evidence="3" id="KW-1185">Reference proteome</keyword>
<sequence>MASWWRIIRASEERFDPNTCLFLLGTNWAAVGLFRGIRMARSIPSDSLTYAVDLGSLKGSIGAAFNVTFWGIFHGSMQYLLAMMLLENPVTQRHRLWTLFLGMILPSLALMHSVALVRTMKVPALYWYGMQSGVYDLNLVVAAGTPYYIMPFSRVHWTTETSMEWTVETSV</sequence>
<accession>A0A9W9M2C3</accession>